<evidence type="ECO:0000313" key="2">
    <source>
        <dbReference type="Proteomes" id="UP000179183"/>
    </source>
</evidence>
<organism evidence="1 2">
    <name type="scientific">Candidatus Staskawiczbacteria bacterium RIFCSPHIGHO2_02_FULL_33_16</name>
    <dbReference type="NCBI Taxonomy" id="1802204"/>
    <lineage>
        <taxon>Bacteria</taxon>
        <taxon>Candidatus Staskawicziibacteriota</taxon>
    </lineage>
</organism>
<protein>
    <submittedName>
        <fullName evidence="1">Uncharacterized protein</fullName>
    </submittedName>
</protein>
<comment type="caution">
    <text evidence="1">The sequence shown here is derived from an EMBL/GenBank/DDBJ whole genome shotgun (WGS) entry which is preliminary data.</text>
</comment>
<evidence type="ECO:0000313" key="1">
    <source>
        <dbReference type="EMBL" id="OGZ65951.1"/>
    </source>
</evidence>
<sequence length="98" mass="11326">MKKKIFLVSHENPDINISIPICTVEAKSKNDAARKLGIVISRTQFRRKLNGIFIFKGHTILYSIREIRTFSCPADLETYEQKWLEKFLFLVSPGLELA</sequence>
<reference evidence="1 2" key="1">
    <citation type="journal article" date="2016" name="Nat. Commun.">
        <title>Thousands of microbial genomes shed light on interconnected biogeochemical processes in an aquifer system.</title>
        <authorList>
            <person name="Anantharaman K."/>
            <person name="Brown C.T."/>
            <person name="Hug L.A."/>
            <person name="Sharon I."/>
            <person name="Castelle C.J."/>
            <person name="Probst A.J."/>
            <person name="Thomas B.C."/>
            <person name="Singh A."/>
            <person name="Wilkins M.J."/>
            <person name="Karaoz U."/>
            <person name="Brodie E.L."/>
            <person name="Williams K.H."/>
            <person name="Hubbard S.S."/>
            <person name="Banfield J.F."/>
        </authorList>
    </citation>
    <scope>NUCLEOTIDE SEQUENCE [LARGE SCALE GENOMIC DNA]</scope>
</reference>
<gene>
    <name evidence="1" type="ORF">A3D34_01635</name>
</gene>
<accession>A0A1G2HUQ5</accession>
<name>A0A1G2HUQ5_9BACT</name>
<dbReference type="AlphaFoldDB" id="A0A1G2HUQ5"/>
<dbReference type="EMBL" id="MHOQ01000034">
    <property type="protein sequence ID" value="OGZ65951.1"/>
    <property type="molecule type" value="Genomic_DNA"/>
</dbReference>
<dbReference type="Proteomes" id="UP000179183">
    <property type="component" value="Unassembled WGS sequence"/>
</dbReference>
<proteinExistence type="predicted"/>